<feature type="region of interest" description="Disordered" evidence="1">
    <location>
        <begin position="1817"/>
        <end position="1907"/>
    </location>
</feature>
<evidence type="ECO:0000256" key="1">
    <source>
        <dbReference type="SAM" id="MobiDB-lite"/>
    </source>
</evidence>
<dbReference type="Pfam" id="PF13245">
    <property type="entry name" value="AAA_19"/>
    <property type="match status" value="1"/>
</dbReference>
<feature type="compositionally biased region" description="Polar residues" evidence="1">
    <location>
        <begin position="1876"/>
        <end position="1898"/>
    </location>
</feature>
<accession>A0A8S5RTY8</accession>
<organism evidence="2">
    <name type="scientific">Siphoviridae sp. gcode 4</name>
    <dbReference type="NCBI Taxonomy" id="2838368"/>
    <lineage>
        <taxon>Viruses</taxon>
        <taxon>Duplodnaviria</taxon>
        <taxon>Heunggongvirae</taxon>
        <taxon>Uroviricota</taxon>
        <taxon>Caudoviricetes</taxon>
    </lineage>
</organism>
<evidence type="ECO:0000313" key="2">
    <source>
        <dbReference type="EMBL" id="DAE92709.1"/>
    </source>
</evidence>
<reference evidence="2" key="1">
    <citation type="journal article" date="2021" name="Proc. Natl. Acad. Sci. U.S.A.">
        <title>A Catalog of Tens of Thousands of Viruses from Human Metagenomes Reveals Hidden Associations with Chronic Diseases.</title>
        <authorList>
            <person name="Tisza M.J."/>
            <person name="Buck C.B."/>
        </authorList>
    </citation>
    <scope>NUCLEOTIDE SEQUENCE</scope>
    <source>
        <strain evidence="2">Ctw1L9</strain>
    </source>
</reference>
<protein>
    <submittedName>
        <fullName evidence="2">RecD-like protein</fullName>
    </submittedName>
</protein>
<sequence>MMDQKKNDWLAALFFQPDKSVQELVNLGITPDNSNVKDREYYKGIPEIQEAFKNDRGEFDNQKFDTYYKDVLDLYNRADEANLASTAMDSFTYDPADYFAPLGGDVLDVSSRLVKFSNPERRSRGIVNLYETSDPTMSIREVAQTNKIFNYDTGKFEDWTPNEWGGLGAIARPTLVLAQWDEDGTHEVNGRTVSHKAGDLKFNSEGDPFYETLGNRPLTGKDILHISDTLTVDGSKWNKYDFFDSDGLDKSVGGTLAKVLFKVGPMLIPYVGQVYGGMTAAIEIGKLFPVLFRSIEGIAKGDLTNSKSAQTATDIQAWLSRFDGSVSDYGRNSFWNVESIGKLVEDSSRQLFQQRVIGQIPKWIVGKENVSENIIKWGRALSLAYMAGTSSTDAYDAFKQAGASDRVAGLGMLSVMGAMFTLMNNNYFKDFWFKDTYLDRTSVKGVIKDVAEKVTNENINKGIVSPKAAANWVMKTKNQIQQRISKMKPGNILYDSVNEGVEEVAEEVSSDMVKALYSALNTMGIVDKDRQLDFGISTEEAFARYTSAFMGGAIGGAVFSFHEKWDSRINSINDEAIQKPNDSLQEIIYLVRNGKTSDLKRELTRLRDKGALGSRNLSGKSFELVKEPDGYKINYESAKEGESQNDVIYNQINSYIDRIDSIINEEGLNISDEELQALSAMTGINVTENLAKNIQRESLKNQLIETGVYSKIFSDWNDLTEDILKTKVALESKITPTELESKTPKDVDNKIAAAQNDVEFQRLKAKLDDLRARRDKIVSGELNDYYFGQARFAATPALATAFIDDLGIHNFTKVRYQKDFDQLTSDEKVVIKEEYEKYSKSTEKTKVFAAYDLFNSLNESIAQDLVAVSQKTVDLSKAYAPGETIQTNRIKNIDKEIANLKAQIDEAISKLPEGVEINEEVSELQTKLQLTENYKDFLVKRHEFGLTQELSEEGRKVLARPDTFIADNEAALNTYANSYIDFLNYLKANSLYTDVTDVDLVALMKSYFYINGFTEGIAAANWEKAINTYIERTEGDSVGYESMTLGIANDLAVFQDIVSKGDINQIKTAYQNLLQSDGLVNLSDFLGQSADEILAGIIPRISGRTFIDFINDVADLKSEIKVSPAYELLEKFAVSTNGISQNIVNLIVKEYNSYLNSDSLEDYIINNKDALTRLKETSRFIDILNSLVIASIDGGYNTQINKFKKKLAKDLLAEIDTETAVNMSSDLKAIKVRLDTLINIAENNNAQKIREQKDIAINMRQRFTNLLLNNENSVIKDKFASLFNLDLNQLIAESDFPSGEIKESNFKEFEEASIRLETKIYQLIDDQKLSNSEIVDRITSLFEPTSLITARPTKLARDTEAITDYDQAVYLLSLIAYPSANFYNNLKTVITDESFNKAPIFSQEYAIRLIHATSERKDLFNEFVKYLSAKAKATSDDSYIQNKSQLLNFIATFGGAGTGKTQGVAYVLRKMMPAYKIVTVAPTRKQTDRLSAAIEHDGLSYTKAELIEQILGKQISESDINKVIGSDEIPTYTLKDLKLNPATMFAETENRIIFIDEISQFSKIDLELITRWANKNNILIVGLGDYKQNSAYIFYENARRNLGIEDTYFTRTPNLTAPLRPNNIAKYDNYTILNSILDQTWDKYYDNPSMLESEIDLLTKQILSENSIKLKYFETTETFGGEKFINSSDEVPKIVEKLSKLSNDIAIITDNPAKYTAINNVKVVGLDSVQGDEFEFAIIDKSWKDTSGKHYLTLKDLYTLTQRSTKGTIIVDNGISLDLKLNTINDMTSAGSIEVSPEQISDFKDWRTKLLENSPESIDYEEVNPNPTVAEPVLPTSEQNIKPRVEPTPEAEVVSESPKESVRQASVESETKDTISETQSEQTFDSNTGEQPPVTDQNPVHAPNVEQSVTPPVDILEEVPQNMGITDDPLNISKWNDIADFYLNNLWNYDQSEESSLFNILGIKGKLAAPKYIRALNLIAAYFKYGYYKNPREIIRLGQALNKDRAMGRAFSELETALKTKPTFEVVPYDNGRRGLLVAKIQIKDKTAQIPLLFTTPRFGTYTGDFTIGSYAKFTRERELTTVDVSNFNTSALNKGGLFSSYGKLVSLVVRKSDWQDHIKWVGNTFEADSRNYAFMYQNRGNTFMLFSADPLVSQKEFEAHLKAQVAEDGTILNTVQNDPRIRLVGINSVASLDNIIHTAINNVNLFNAQRKAGDKNVKVRNNLNRERAGQLISLAYFSPYKNTILFRLGALLNTQSGYTNAIRVTYEDKVTQADRGNVTERIVTMENGQYVVNGKTYSDFDSLLNTEFGSFDSNQMLMQTGYISRVGKFEFNDPSFMIYNIFADFVGKTEKLQEHIENNPNFKQGIYVFDDAVKVVPGSQFYYEVDTANKLYSTNASNLIGNDFIIDYDKIQVNPEKAIQEDLQRQKINKINEAFNQFGVNKQITNIDLLESTVNDVNNEILNKVTTPNYTIIQIVGDSNNPEIVMKEIKDDLTPMLKNLFKQVYGENPDDVTIISRNNLKFVPFLVSLNNNSKNFVLENKDGVYSIREFNTMNEYIELRDYLNSVKDLYKSSPNILMYLKALMQNTEVTETVASTYYNEVSTNETLNELRENVQKYLIAKLENNEC</sequence>
<proteinExistence type="predicted"/>
<dbReference type="Gene3D" id="3.40.50.300">
    <property type="entry name" value="P-loop containing nucleotide triphosphate hydrolases"/>
    <property type="match status" value="1"/>
</dbReference>
<name>A0A8S5RTY8_9CAUD</name>
<dbReference type="EMBL" id="BK059154">
    <property type="protein sequence ID" value="DAE92709.1"/>
    <property type="molecule type" value="Genomic_DNA"/>
</dbReference>
<dbReference type="SUPFAM" id="SSF52540">
    <property type="entry name" value="P-loop containing nucleoside triphosphate hydrolases"/>
    <property type="match status" value="1"/>
</dbReference>
<dbReference type="InterPro" id="IPR027417">
    <property type="entry name" value="P-loop_NTPase"/>
</dbReference>